<evidence type="ECO:0000256" key="3">
    <source>
        <dbReference type="ARBA" id="ARBA00023235"/>
    </source>
</evidence>
<dbReference type="PANTHER" id="PTHR42839:SF1">
    <property type="entry name" value="ISOCHORISMATE SYNTHASE MENF"/>
    <property type="match status" value="1"/>
</dbReference>
<comment type="similarity">
    <text evidence="2 4">Belongs to the isochorismate synthase family.</text>
</comment>
<keyword evidence="4" id="KW-0460">Magnesium</keyword>
<dbReference type="HAMAP" id="MF_01935">
    <property type="entry name" value="MenF"/>
    <property type="match status" value="1"/>
</dbReference>
<evidence type="ECO:0000313" key="6">
    <source>
        <dbReference type="EMBL" id="MFD1739169.1"/>
    </source>
</evidence>
<reference evidence="7" key="1">
    <citation type="journal article" date="2019" name="Int. J. Syst. Evol. Microbiol.">
        <title>The Global Catalogue of Microorganisms (GCM) 10K type strain sequencing project: providing services to taxonomists for standard genome sequencing and annotation.</title>
        <authorList>
            <consortium name="The Broad Institute Genomics Platform"/>
            <consortium name="The Broad Institute Genome Sequencing Center for Infectious Disease"/>
            <person name="Wu L."/>
            <person name="Ma J."/>
        </authorList>
    </citation>
    <scope>NUCLEOTIDE SEQUENCE [LARGE SCALE GENOMIC DNA]</scope>
    <source>
        <strain evidence="7">CCUG 49339</strain>
    </source>
</reference>
<keyword evidence="4" id="KW-0474">Menaquinone biosynthesis</keyword>
<feature type="active site" description="Proton donor" evidence="4">
    <location>
        <position position="274"/>
    </location>
</feature>
<dbReference type="InterPro" id="IPR019999">
    <property type="entry name" value="Anth_synth_I-like"/>
</dbReference>
<dbReference type="NCBIfam" id="TIGR00543">
    <property type="entry name" value="isochor_syn"/>
    <property type="match status" value="1"/>
</dbReference>
<dbReference type="InterPro" id="IPR005801">
    <property type="entry name" value="ADC_synthase"/>
</dbReference>
<evidence type="ECO:0000256" key="4">
    <source>
        <dbReference type="HAMAP-Rule" id="MF_01935"/>
    </source>
</evidence>
<comment type="cofactor">
    <cofactor evidence="4">
        <name>Mg(2+)</name>
        <dbReference type="ChEBI" id="CHEBI:18420"/>
    </cofactor>
</comment>
<organism evidence="6 7">
    <name type="scientific">Bacillus salitolerans</name>
    <dbReference type="NCBI Taxonomy" id="1437434"/>
    <lineage>
        <taxon>Bacteria</taxon>
        <taxon>Bacillati</taxon>
        <taxon>Bacillota</taxon>
        <taxon>Bacilli</taxon>
        <taxon>Bacillales</taxon>
        <taxon>Bacillaceae</taxon>
        <taxon>Bacillus</taxon>
    </lineage>
</organism>
<dbReference type="InterPro" id="IPR034681">
    <property type="entry name" value="MenF"/>
</dbReference>
<proteinExistence type="inferred from homology"/>
<feature type="binding site" evidence="4">
    <location>
        <position position="453"/>
    </location>
    <ligand>
        <name>Mg(2+)</name>
        <dbReference type="ChEBI" id="CHEBI:18420"/>
    </ligand>
</feature>
<dbReference type="EMBL" id="JBHUEM010000054">
    <property type="protein sequence ID" value="MFD1739169.1"/>
    <property type="molecule type" value="Genomic_DNA"/>
</dbReference>
<dbReference type="PANTHER" id="PTHR42839">
    <property type="entry name" value="ISOCHORISMATE SYNTHASE ENTC"/>
    <property type="match status" value="1"/>
</dbReference>
<evidence type="ECO:0000256" key="2">
    <source>
        <dbReference type="ARBA" id="ARBA00005297"/>
    </source>
</evidence>
<comment type="catalytic activity">
    <reaction evidence="1 4">
        <text>chorismate = isochorismate</text>
        <dbReference type="Rhea" id="RHEA:18985"/>
        <dbReference type="ChEBI" id="CHEBI:29748"/>
        <dbReference type="ChEBI" id="CHEBI:29780"/>
        <dbReference type="EC" id="5.4.4.2"/>
    </reaction>
</comment>
<dbReference type="Proteomes" id="UP001597214">
    <property type="component" value="Unassembled WGS sequence"/>
</dbReference>
<evidence type="ECO:0000313" key="7">
    <source>
        <dbReference type="Proteomes" id="UP001597214"/>
    </source>
</evidence>
<protein>
    <recommendedName>
        <fullName evidence="4">Isochorismate synthase MenF</fullName>
        <ecNumber evidence="4">5.4.4.2</ecNumber>
    </recommendedName>
    <alternativeName>
        <fullName evidence="4">Isochorismate mutase</fullName>
    </alternativeName>
</protein>
<evidence type="ECO:0000256" key="1">
    <source>
        <dbReference type="ARBA" id="ARBA00000799"/>
    </source>
</evidence>
<keyword evidence="7" id="KW-1185">Reference proteome</keyword>
<name>A0ABW4LWA0_9BACI</name>
<evidence type="ECO:0000259" key="5">
    <source>
        <dbReference type="Pfam" id="PF00425"/>
    </source>
</evidence>
<dbReference type="SUPFAM" id="SSF56322">
    <property type="entry name" value="ADC synthase"/>
    <property type="match status" value="1"/>
</dbReference>
<dbReference type="InterPro" id="IPR004561">
    <property type="entry name" value="IsoChor_synthase"/>
</dbReference>
<dbReference type="PRINTS" id="PR00095">
    <property type="entry name" value="ANTSNTHASEI"/>
</dbReference>
<comment type="caution">
    <text evidence="6">The sequence shown here is derived from an EMBL/GenBank/DDBJ whole genome shotgun (WGS) entry which is preliminary data.</text>
</comment>
<keyword evidence="3 4" id="KW-0413">Isomerase</keyword>
<accession>A0ABW4LWA0</accession>
<dbReference type="Pfam" id="PF00425">
    <property type="entry name" value="Chorismate_bind"/>
    <property type="match status" value="1"/>
</dbReference>
<comment type="pathway">
    <text evidence="4">Quinol/quinone metabolism; 1,4-dihydroxy-2-naphthoate biosynthesis; 1,4-dihydroxy-2-naphthoate from chorismate: step 1/7.</text>
</comment>
<feature type="active site" description="Proton acceptor" evidence="4">
    <location>
        <position position="225"/>
    </location>
</feature>
<gene>
    <name evidence="4" type="primary">menF</name>
    <name evidence="6" type="ORF">ACFSCX_22050</name>
</gene>
<dbReference type="InterPro" id="IPR015890">
    <property type="entry name" value="Chorismate_C"/>
</dbReference>
<dbReference type="Gene3D" id="3.60.120.10">
    <property type="entry name" value="Anthranilate synthase"/>
    <property type="match status" value="1"/>
</dbReference>
<feature type="domain" description="Chorismate-utilising enzyme C-terminal" evidence="5">
    <location>
        <begin position="205"/>
        <end position="457"/>
    </location>
</feature>
<sequence length="471" mass="54000">MATIQQTKWHDNIVDGIKEANRLQQPILISRSDQIEDIDPLIFFTVGRRLFKGERFYWREPSKNEWIVGLGSAYSIQSNERTSKRFENIEEEWNDLINNGLLFLEEPTKATGPLLFGGFSFDPYKERTPLWRDFPESKLFIPKFMLTYSDGKMWLTINMVVTEANNPEVVFQQQLMEEKHILQSVKEPFDFSEECTYTEEEIEVEKWLQSIKDVVSHIQNGELDKAVLARELKLVTSTSFPVEAILYRLQENQASSYIFAHESGKSVFIGATPERLIKKDQEKLFSTCLAGSIRRGESIKEDELLEQELLNDHKNLVEHQFVVDMIAKEMEQVCVNIKKPSKPSVFKAKDIQHLYTPIIGEAKEGTPLLTIVQKLHPTPALGGFPQEKALQEIREHEALDRGWYAGPIGWMDSRGNGEFAVAIRSGLFQENRASLFAGCGIVDKSEPNQEYEETQIKFKPMLTAIGGMVNE</sequence>
<keyword evidence="4" id="KW-0479">Metal-binding</keyword>
<dbReference type="RefSeq" id="WP_377930404.1">
    <property type="nucleotide sequence ID" value="NZ_JBHUEM010000054.1"/>
</dbReference>
<comment type="pathway">
    <text evidence="4">Quinol/quinone metabolism; menaquinone biosynthesis.</text>
</comment>
<comment type="function">
    <text evidence="4">Catalyzes the conversion of chorismate to isochorismate.</text>
</comment>
<feature type="binding site" evidence="4">
    <location>
        <position position="318"/>
    </location>
    <ligand>
        <name>Mg(2+)</name>
        <dbReference type="ChEBI" id="CHEBI:18420"/>
    </ligand>
</feature>
<dbReference type="EC" id="5.4.4.2" evidence="4"/>